<gene>
    <name evidence="2" type="ORF">R1flu_003503</name>
</gene>
<proteinExistence type="predicted"/>
<organism evidence="2 3">
    <name type="scientific">Riccia fluitans</name>
    <dbReference type="NCBI Taxonomy" id="41844"/>
    <lineage>
        <taxon>Eukaryota</taxon>
        <taxon>Viridiplantae</taxon>
        <taxon>Streptophyta</taxon>
        <taxon>Embryophyta</taxon>
        <taxon>Marchantiophyta</taxon>
        <taxon>Marchantiopsida</taxon>
        <taxon>Marchantiidae</taxon>
        <taxon>Marchantiales</taxon>
        <taxon>Ricciaceae</taxon>
        <taxon>Riccia</taxon>
    </lineage>
</organism>
<keyword evidence="3" id="KW-1185">Reference proteome</keyword>
<dbReference type="EMBL" id="JBHFFA010000006">
    <property type="protein sequence ID" value="KAL2623298.1"/>
    <property type="molecule type" value="Genomic_DNA"/>
</dbReference>
<name>A0ABD1Y9B3_9MARC</name>
<dbReference type="AlphaFoldDB" id="A0ABD1Y9B3"/>
<evidence type="ECO:0000313" key="3">
    <source>
        <dbReference type="Proteomes" id="UP001605036"/>
    </source>
</evidence>
<feature type="region of interest" description="Disordered" evidence="1">
    <location>
        <begin position="88"/>
        <end position="107"/>
    </location>
</feature>
<feature type="compositionally biased region" description="Acidic residues" evidence="1">
    <location>
        <begin position="1"/>
        <end position="19"/>
    </location>
</feature>
<sequence>MKVDEVERDENESEGEEGGVGEVGKGRKWRNWEVVVLLEAKREEALVRSSSAARGIVLHAKERWDLIAHKVAQNPANIADSSIFLESNVEDSDEPTGKEAQLNGKRKRPVGENTKFLVAGMRDSMRELGEVMTRLEADRLLVEKQIEQERMVEQTRNCDKICDVLRLLVGALNGYHETPATSMVAVKVGSDMGLPSTVYVSPIQRSVKYAHKCSQEASEVNAPTSHPISHTDFTRGFKILLGGHVFYTVSEEKAAHHGCLFTRYSDSQDLPHSCKHDRTAALMGHVLVKGMNGLQK</sequence>
<evidence type="ECO:0000313" key="2">
    <source>
        <dbReference type="EMBL" id="KAL2623298.1"/>
    </source>
</evidence>
<comment type="caution">
    <text evidence="2">The sequence shown here is derived from an EMBL/GenBank/DDBJ whole genome shotgun (WGS) entry which is preliminary data.</text>
</comment>
<evidence type="ECO:0000256" key="1">
    <source>
        <dbReference type="SAM" id="MobiDB-lite"/>
    </source>
</evidence>
<accession>A0ABD1Y9B3</accession>
<protein>
    <submittedName>
        <fullName evidence="2">Uncharacterized protein</fullName>
    </submittedName>
</protein>
<reference evidence="2 3" key="1">
    <citation type="submission" date="2024-09" db="EMBL/GenBank/DDBJ databases">
        <title>Chromosome-scale assembly of Riccia fluitans.</title>
        <authorList>
            <person name="Paukszto L."/>
            <person name="Sawicki J."/>
            <person name="Karawczyk K."/>
            <person name="Piernik-Szablinska J."/>
            <person name="Szczecinska M."/>
            <person name="Mazdziarz M."/>
        </authorList>
    </citation>
    <scope>NUCLEOTIDE SEQUENCE [LARGE SCALE GENOMIC DNA]</scope>
    <source>
        <strain evidence="2">Rf_01</strain>
        <tissue evidence="2">Aerial parts of the thallus</tissue>
    </source>
</reference>
<dbReference type="Proteomes" id="UP001605036">
    <property type="component" value="Unassembled WGS sequence"/>
</dbReference>
<feature type="region of interest" description="Disordered" evidence="1">
    <location>
        <begin position="1"/>
        <end position="24"/>
    </location>
</feature>